<feature type="transmembrane region" description="Helical" evidence="7">
    <location>
        <begin position="176"/>
        <end position="209"/>
    </location>
</feature>
<dbReference type="InterPro" id="IPR001626">
    <property type="entry name" value="ABC_TroCD"/>
</dbReference>
<dbReference type="GO" id="GO:0055085">
    <property type="term" value="P:transmembrane transport"/>
    <property type="evidence" value="ECO:0007669"/>
    <property type="project" value="InterPro"/>
</dbReference>
<sequence length="274" mass="29112">MSFIEALTHLDFLARALLGGLLASIACGIVGSYVVVRRIGYMAGGIAHTVLGGMGMAYYLGQAPLHGALLCALLAAILISLVNRYASQQEDTLISALWAIGMASGVLFIARTPGYNVDLMSYLFGNVLMISRQDLLFIAALDGLILLFFLLFHRQLLLLCFDAEFAAIRGIRVELLQTLLLCLVALTVVLLIQLVGLILVIALLCLPAASARLFSRSLHGMMLRATLIGALTLVAGLALSFQADLPAGAVIALLCGLVYLLSLVAQRLLGRSTA</sequence>
<feature type="transmembrane region" description="Helical" evidence="7">
    <location>
        <begin position="247"/>
        <end position="269"/>
    </location>
</feature>
<comment type="subcellular location">
    <subcellularLocation>
        <location evidence="6">Cell membrane</location>
        <topology evidence="6">Multi-pass membrane protein</topology>
    </subcellularLocation>
    <subcellularLocation>
        <location evidence="1">Membrane</location>
        <topology evidence="1">Multi-pass membrane protein</topology>
    </subcellularLocation>
</comment>
<dbReference type="PANTHER" id="PTHR30477:SF18">
    <property type="entry name" value="METAL TRANSPORT SYSTEM MEMBRANE PROTEIN CT_417-RELATED"/>
    <property type="match status" value="1"/>
</dbReference>
<dbReference type="Gene3D" id="1.10.3470.10">
    <property type="entry name" value="ABC transporter involved in vitamin B12 uptake, BtuC"/>
    <property type="match status" value="1"/>
</dbReference>
<dbReference type="GO" id="GO:0043190">
    <property type="term" value="C:ATP-binding cassette (ABC) transporter complex"/>
    <property type="evidence" value="ECO:0007669"/>
    <property type="project" value="InterPro"/>
</dbReference>
<dbReference type="PANTHER" id="PTHR30477">
    <property type="entry name" value="ABC-TRANSPORTER METAL-BINDING PROTEIN"/>
    <property type="match status" value="1"/>
</dbReference>
<keyword evidence="5 7" id="KW-0472">Membrane</keyword>
<reference evidence="9" key="1">
    <citation type="submission" date="2016-10" db="EMBL/GenBank/DDBJ databases">
        <authorList>
            <person name="Varghese N."/>
            <person name="Submissions S."/>
        </authorList>
    </citation>
    <scope>NUCLEOTIDE SEQUENCE [LARGE SCALE GENOMIC DNA]</scope>
    <source>
        <strain evidence="9">DSM 8987</strain>
    </source>
</reference>
<evidence type="ECO:0000256" key="2">
    <source>
        <dbReference type="ARBA" id="ARBA00008034"/>
    </source>
</evidence>
<evidence type="ECO:0000256" key="3">
    <source>
        <dbReference type="ARBA" id="ARBA00022692"/>
    </source>
</evidence>
<feature type="transmembrane region" description="Helical" evidence="7">
    <location>
        <begin position="41"/>
        <end position="60"/>
    </location>
</feature>
<dbReference type="RefSeq" id="WP_092075761.1">
    <property type="nucleotide sequence ID" value="NZ_FNAQ01000001.1"/>
</dbReference>
<keyword evidence="9" id="KW-1185">Reference proteome</keyword>
<evidence type="ECO:0000256" key="6">
    <source>
        <dbReference type="RuleBase" id="RU003943"/>
    </source>
</evidence>
<dbReference type="GO" id="GO:0010043">
    <property type="term" value="P:response to zinc ion"/>
    <property type="evidence" value="ECO:0007669"/>
    <property type="project" value="TreeGrafter"/>
</dbReference>
<dbReference type="STRING" id="57664.SAMN05661003_101426"/>
<protein>
    <submittedName>
        <fullName evidence="8">Zinc transport system permease protein</fullName>
    </submittedName>
</protein>
<feature type="transmembrane region" description="Helical" evidence="7">
    <location>
        <begin position="135"/>
        <end position="156"/>
    </location>
</feature>
<keyword evidence="4 7" id="KW-1133">Transmembrane helix</keyword>
<name>A0A1G6XWC9_9BACT</name>
<dbReference type="Proteomes" id="UP000243205">
    <property type="component" value="Unassembled WGS sequence"/>
</dbReference>
<feature type="transmembrane region" description="Helical" evidence="7">
    <location>
        <begin position="67"/>
        <end position="86"/>
    </location>
</feature>
<feature type="transmembrane region" description="Helical" evidence="7">
    <location>
        <begin position="221"/>
        <end position="241"/>
    </location>
</feature>
<evidence type="ECO:0000256" key="5">
    <source>
        <dbReference type="ARBA" id="ARBA00023136"/>
    </source>
</evidence>
<evidence type="ECO:0000256" key="4">
    <source>
        <dbReference type="ARBA" id="ARBA00022989"/>
    </source>
</evidence>
<evidence type="ECO:0000313" key="9">
    <source>
        <dbReference type="Proteomes" id="UP000243205"/>
    </source>
</evidence>
<keyword evidence="6" id="KW-0813">Transport</keyword>
<organism evidence="8 9">
    <name type="scientific">Desulfuromonas thiophila</name>
    <dbReference type="NCBI Taxonomy" id="57664"/>
    <lineage>
        <taxon>Bacteria</taxon>
        <taxon>Pseudomonadati</taxon>
        <taxon>Thermodesulfobacteriota</taxon>
        <taxon>Desulfuromonadia</taxon>
        <taxon>Desulfuromonadales</taxon>
        <taxon>Desulfuromonadaceae</taxon>
        <taxon>Desulfuromonas</taxon>
    </lineage>
</organism>
<accession>A0A1G6XWC9</accession>
<dbReference type="EMBL" id="FNAQ01000001">
    <property type="protein sequence ID" value="SDD82498.1"/>
    <property type="molecule type" value="Genomic_DNA"/>
</dbReference>
<dbReference type="InterPro" id="IPR037294">
    <property type="entry name" value="ABC_BtuC-like"/>
</dbReference>
<keyword evidence="3 6" id="KW-0812">Transmembrane</keyword>
<evidence type="ECO:0000256" key="1">
    <source>
        <dbReference type="ARBA" id="ARBA00004141"/>
    </source>
</evidence>
<comment type="similarity">
    <text evidence="2 6">Belongs to the ABC-3 integral membrane protein family.</text>
</comment>
<proteinExistence type="inferred from homology"/>
<dbReference type="AlphaFoldDB" id="A0A1G6XWC9"/>
<evidence type="ECO:0000256" key="7">
    <source>
        <dbReference type="SAM" id="Phobius"/>
    </source>
</evidence>
<gene>
    <name evidence="8" type="ORF">SAMN05661003_101426</name>
</gene>
<feature type="transmembrane region" description="Helical" evidence="7">
    <location>
        <begin position="12"/>
        <end position="35"/>
    </location>
</feature>
<dbReference type="OrthoDB" id="9798540at2"/>
<dbReference type="SUPFAM" id="SSF81345">
    <property type="entry name" value="ABC transporter involved in vitamin B12 uptake, BtuC"/>
    <property type="match status" value="1"/>
</dbReference>
<dbReference type="Pfam" id="PF00950">
    <property type="entry name" value="ABC-3"/>
    <property type="match status" value="1"/>
</dbReference>
<evidence type="ECO:0000313" key="8">
    <source>
        <dbReference type="EMBL" id="SDD82498.1"/>
    </source>
</evidence>
<feature type="transmembrane region" description="Helical" evidence="7">
    <location>
        <begin position="92"/>
        <end position="114"/>
    </location>
</feature>